<dbReference type="Proteomes" id="UP000236723">
    <property type="component" value="Unassembled WGS sequence"/>
</dbReference>
<evidence type="ECO:0000313" key="9">
    <source>
        <dbReference type="Proteomes" id="UP000236723"/>
    </source>
</evidence>
<dbReference type="PANTHER" id="PTHR40077">
    <property type="entry name" value="MEMBRANE PROTEIN-RELATED"/>
    <property type="match status" value="1"/>
</dbReference>
<evidence type="ECO:0000256" key="4">
    <source>
        <dbReference type="ARBA" id="ARBA00022989"/>
    </source>
</evidence>
<evidence type="ECO:0000259" key="7">
    <source>
        <dbReference type="Pfam" id="PF12823"/>
    </source>
</evidence>
<name>A0A1H5VU43_9ACTN</name>
<dbReference type="Pfam" id="PF12823">
    <property type="entry name" value="DUF3817"/>
    <property type="match status" value="1"/>
</dbReference>
<dbReference type="EMBL" id="FNVO01000002">
    <property type="protein sequence ID" value="SEF90750.1"/>
    <property type="molecule type" value="Genomic_DNA"/>
</dbReference>
<evidence type="ECO:0000256" key="6">
    <source>
        <dbReference type="SAM" id="Phobius"/>
    </source>
</evidence>
<keyword evidence="4 6" id="KW-1133">Transmembrane helix</keyword>
<evidence type="ECO:0000313" key="8">
    <source>
        <dbReference type="EMBL" id="SEF90750.1"/>
    </source>
</evidence>
<dbReference type="GO" id="GO:0005886">
    <property type="term" value="C:plasma membrane"/>
    <property type="evidence" value="ECO:0007669"/>
    <property type="project" value="UniProtKB-SubCell"/>
</dbReference>
<feature type="transmembrane region" description="Helical" evidence="6">
    <location>
        <begin position="6"/>
        <end position="27"/>
    </location>
</feature>
<dbReference type="InterPro" id="IPR023845">
    <property type="entry name" value="DUF3817_TM"/>
</dbReference>
<evidence type="ECO:0000256" key="1">
    <source>
        <dbReference type="ARBA" id="ARBA00004651"/>
    </source>
</evidence>
<evidence type="ECO:0000256" key="3">
    <source>
        <dbReference type="ARBA" id="ARBA00022692"/>
    </source>
</evidence>
<keyword evidence="2" id="KW-1003">Cell membrane</keyword>
<organism evidence="8 9">
    <name type="scientific">Thermomonospora echinospora</name>
    <dbReference type="NCBI Taxonomy" id="1992"/>
    <lineage>
        <taxon>Bacteria</taxon>
        <taxon>Bacillati</taxon>
        <taxon>Actinomycetota</taxon>
        <taxon>Actinomycetes</taxon>
        <taxon>Streptosporangiales</taxon>
        <taxon>Thermomonosporaceae</taxon>
        <taxon>Thermomonospora</taxon>
    </lineage>
</organism>
<dbReference type="AlphaFoldDB" id="A0A1H5VU43"/>
<keyword evidence="5 6" id="KW-0472">Membrane</keyword>
<protein>
    <submittedName>
        <fullName evidence="8">Integral membrane protein</fullName>
    </submittedName>
</protein>
<proteinExistence type="predicted"/>
<evidence type="ECO:0000256" key="5">
    <source>
        <dbReference type="ARBA" id="ARBA00023136"/>
    </source>
</evidence>
<evidence type="ECO:0000256" key="2">
    <source>
        <dbReference type="ARBA" id="ARBA00022475"/>
    </source>
</evidence>
<dbReference type="OrthoDB" id="3396203at2"/>
<gene>
    <name evidence="8" type="ORF">SAMN04489712_102460</name>
</gene>
<feature type="domain" description="DUF3817" evidence="7">
    <location>
        <begin position="5"/>
        <end position="90"/>
    </location>
</feature>
<keyword evidence="9" id="KW-1185">Reference proteome</keyword>
<reference evidence="9" key="1">
    <citation type="submission" date="2016-10" db="EMBL/GenBank/DDBJ databases">
        <authorList>
            <person name="Varghese N."/>
            <person name="Submissions S."/>
        </authorList>
    </citation>
    <scope>NUCLEOTIDE SEQUENCE [LARGE SCALE GENOMIC DNA]</scope>
    <source>
        <strain evidence="9">DSM 43163</strain>
    </source>
</reference>
<dbReference type="PANTHER" id="PTHR40077:SF1">
    <property type="entry name" value="MEMBRANE PROTEIN"/>
    <property type="match status" value="1"/>
</dbReference>
<feature type="transmembrane region" description="Helical" evidence="6">
    <location>
        <begin position="39"/>
        <end position="57"/>
    </location>
</feature>
<dbReference type="NCBIfam" id="TIGR03954">
    <property type="entry name" value="integ_memb_HG"/>
    <property type="match status" value="1"/>
</dbReference>
<comment type="subcellular location">
    <subcellularLocation>
        <location evidence="1">Cell membrane</location>
        <topology evidence="1">Multi-pass membrane protein</topology>
    </subcellularLocation>
</comment>
<accession>A0A1H5VU43</accession>
<sequence length="102" mass="10986">MDVVRAFRVVSLLEATSFLLLLVASVLKRTADFPEGVTVLGPIHGALFVAYVAVAFMSRSQTGWSNGRMALALGASVLPVAPFFVERKWLRPIEKTPAARGA</sequence>
<keyword evidence="3 6" id="KW-0812">Transmembrane</keyword>